<dbReference type="EMBL" id="CYKH01001454">
    <property type="protein sequence ID" value="CUG87163.1"/>
    <property type="molecule type" value="Genomic_DNA"/>
</dbReference>
<name>A0A0S4JAA1_BODSA</name>
<keyword evidence="2" id="KW-0472">Membrane</keyword>
<keyword evidence="2" id="KW-0812">Transmembrane</keyword>
<proteinExistence type="predicted"/>
<dbReference type="Proteomes" id="UP000051952">
    <property type="component" value="Unassembled WGS sequence"/>
</dbReference>
<dbReference type="AlphaFoldDB" id="A0A0S4JAA1"/>
<feature type="transmembrane region" description="Helical" evidence="2">
    <location>
        <begin position="6"/>
        <end position="24"/>
    </location>
</feature>
<feature type="compositionally biased region" description="Low complexity" evidence="1">
    <location>
        <begin position="33"/>
        <end position="43"/>
    </location>
</feature>
<keyword evidence="2" id="KW-1133">Transmembrane helix</keyword>
<sequence length="51" mass="5339">MQGVDAFALILGLVMLIVLVFAGIGKYARRLNGTDNNNNGGNTEAMNKTAA</sequence>
<protein>
    <submittedName>
        <fullName evidence="3">Membrane-associated protein, putative</fullName>
    </submittedName>
</protein>
<evidence type="ECO:0000313" key="3">
    <source>
        <dbReference type="EMBL" id="CUG87163.1"/>
    </source>
</evidence>
<reference evidence="4" key="1">
    <citation type="submission" date="2015-09" db="EMBL/GenBank/DDBJ databases">
        <authorList>
            <consortium name="Pathogen Informatics"/>
        </authorList>
    </citation>
    <scope>NUCLEOTIDE SEQUENCE [LARGE SCALE GENOMIC DNA]</scope>
    <source>
        <strain evidence="4">Lake Konstanz</strain>
    </source>
</reference>
<organism evidence="3 4">
    <name type="scientific">Bodo saltans</name>
    <name type="common">Flagellated protozoan</name>
    <dbReference type="NCBI Taxonomy" id="75058"/>
    <lineage>
        <taxon>Eukaryota</taxon>
        <taxon>Discoba</taxon>
        <taxon>Euglenozoa</taxon>
        <taxon>Kinetoplastea</taxon>
        <taxon>Metakinetoplastina</taxon>
        <taxon>Eubodonida</taxon>
        <taxon>Bodonidae</taxon>
        <taxon>Bodo</taxon>
    </lineage>
</organism>
<dbReference type="VEuPathDB" id="TriTrypDB:BSAL_08950"/>
<feature type="region of interest" description="Disordered" evidence="1">
    <location>
        <begin position="32"/>
        <end position="51"/>
    </location>
</feature>
<gene>
    <name evidence="3" type="ORF">BSAL_08950</name>
</gene>
<evidence type="ECO:0000256" key="2">
    <source>
        <dbReference type="SAM" id="Phobius"/>
    </source>
</evidence>
<evidence type="ECO:0000256" key="1">
    <source>
        <dbReference type="SAM" id="MobiDB-lite"/>
    </source>
</evidence>
<keyword evidence="4" id="KW-1185">Reference proteome</keyword>
<accession>A0A0S4JAA1</accession>
<evidence type="ECO:0000313" key="4">
    <source>
        <dbReference type="Proteomes" id="UP000051952"/>
    </source>
</evidence>